<dbReference type="EMBL" id="CP027306">
    <property type="protein sequence ID" value="AXE75897.1"/>
    <property type="molecule type" value="Genomic_DNA"/>
</dbReference>
<dbReference type="Proteomes" id="UP000252698">
    <property type="component" value="Chromosome"/>
</dbReference>
<feature type="domain" description="Thioesterase TesA-like" evidence="3">
    <location>
        <begin position="23"/>
        <end position="211"/>
    </location>
</feature>
<dbReference type="InterPro" id="IPR001031">
    <property type="entry name" value="Thioesterase"/>
</dbReference>
<dbReference type="Gene3D" id="3.40.50.1820">
    <property type="entry name" value="alpha/beta hydrolase"/>
    <property type="match status" value="1"/>
</dbReference>
<dbReference type="KEGG" id="sata:C5746_01650"/>
<name>A0A2Z5J6G6_STRAR</name>
<evidence type="ECO:0000313" key="4">
    <source>
        <dbReference type="EMBL" id="AXE75897.1"/>
    </source>
</evidence>
<reference evidence="4 5" key="1">
    <citation type="journal article" date="2018" name="Front. Microbiol.">
        <title>Genome Sequencing of Streptomyces atratus SCSIOZH16 and Activation Production of Nocardamine via Metabolic Engineering.</title>
        <authorList>
            <person name="Li Y."/>
            <person name="Zhang C."/>
            <person name="Liu C."/>
            <person name="Ju J."/>
            <person name="Ma J."/>
        </authorList>
    </citation>
    <scope>NUCLEOTIDE SEQUENCE [LARGE SCALE GENOMIC DNA]</scope>
    <source>
        <strain evidence="4 5">SCSIO_ZH16</strain>
    </source>
</reference>
<dbReference type="InterPro" id="IPR029058">
    <property type="entry name" value="AB_hydrolase_fold"/>
</dbReference>
<gene>
    <name evidence="4" type="ORF">C5746_01650</name>
</gene>
<dbReference type="GO" id="GO:0008610">
    <property type="term" value="P:lipid biosynthetic process"/>
    <property type="evidence" value="ECO:0007669"/>
    <property type="project" value="TreeGrafter"/>
</dbReference>
<evidence type="ECO:0000256" key="2">
    <source>
        <dbReference type="ARBA" id="ARBA00022801"/>
    </source>
</evidence>
<dbReference type="InterPro" id="IPR012223">
    <property type="entry name" value="TEII"/>
</dbReference>
<accession>A0A2Z5J6G6</accession>
<dbReference type="GeneID" id="95517292"/>
<protein>
    <submittedName>
        <fullName evidence="4">Thioesterase</fullName>
    </submittedName>
</protein>
<dbReference type="RefSeq" id="WP_114242566.1">
    <property type="nucleotide sequence ID" value="NZ_CP027306.1"/>
</dbReference>
<dbReference type="PANTHER" id="PTHR11487:SF0">
    <property type="entry name" value="S-ACYL FATTY ACID SYNTHASE THIOESTERASE, MEDIUM CHAIN"/>
    <property type="match status" value="1"/>
</dbReference>
<dbReference type="AlphaFoldDB" id="A0A2Z5J6G6"/>
<dbReference type="SMART" id="SM00824">
    <property type="entry name" value="PKS_TE"/>
    <property type="match status" value="1"/>
</dbReference>
<evidence type="ECO:0000256" key="1">
    <source>
        <dbReference type="ARBA" id="ARBA00007169"/>
    </source>
</evidence>
<dbReference type="GO" id="GO:0016787">
    <property type="term" value="F:hydrolase activity"/>
    <property type="evidence" value="ECO:0007669"/>
    <property type="project" value="UniProtKB-KW"/>
</dbReference>
<sequence length="251" mass="27190">MADEQSRWIRRYRAAPEAAVQLVCLPHAGGSASYYRPMAMALFPAVEVLAVQYPGRQDRVNEPYIGDFAELTERTLAAVRPELDRPVALFGHSMGALLAFEVAKRLEAEGIEPLALFASGGRPPGRPVRHAHTATDEELVSEIAALAGTDKRLLDSEDMRVLFLPALRGDYRMMGTYRFDGPRVACPVVSLTGDNDDLVSVDDAAAWAGHTTGRFDLHVFSGGHFYLADQWAGVGEVLTKSLGAHVPTGTG</sequence>
<keyword evidence="2" id="KW-0378">Hydrolase</keyword>
<proteinExistence type="inferred from homology"/>
<organism evidence="4 5">
    <name type="scientific">Streptomyces atratus</name>
    <dbReference type="NCBI Taxonomy" id="1893"/>
    <lineage>
        <taxon>Bacteria</taxon>
        <taxon>Bacillati</taxon>
        <taxon>Actinomycetota</taxon>
        <taxon>Actinomycetes</taxon>
        <taxon>Kitasatosporales</taxon>
        <taxon>Streptomycetaceae</taxon>
        <taxon>Streptomyces</taxon>
    </lineage>
</organism>
<dbReference type="PANTHER" id="PTHR11487">
    <property type="entry name" value="THIOESTERASE"/>
    <property type="match status" value="1"/>
</dbReference>
<dbReference type="SUPFAM" id="SSF53474">
    <property type="entry name" value="alpha/beta-Hydrolases"/>
    <property type="match status" value="1"/>
</dbReference>
<evidence type="ECO:0000313" key="5">
    <source>
        <dbReference type="Proteomes" id="UP000252698"/>
    </source>
</evidence>
<dbReference type="Pfam" id="PF00975">
    <property type="entry name" value="Thioesterase"/>
    <property type="match status" value="1"/>
</dbReference>
<comment type="similarity">
    <text evidence="1">Belongs to the thioesterase family.</text>
</comment>
<dbReference type="InterPro" id="IPR020802">
    <property type="entry name" value="TesA-like"/>
</dbReference>
<evidence type="ECO:0000259" key="3">
    <source>
        <dbReference type="SMART" id="SM00824"/>
    </source>
</evidence>